<evidence type="ECO:0000313" key="1">
    <source>
        <dbReference type="EMBL" id="CAB4790252.1"/>
    </source>
</evidence>
<dbReference type="EMBL" id="CAFAAA010000082">
    <property type="protein sequence ID" value="CAB4790252.1"/>
    <property type="molecule type" value="Genomic_DNA"/>
</dbReference>
<protein>
    <submittedName>
        <fullName evidence="2">Unannotated protein</fullName>
    </submittedName>
</protein>
<dbReference type="EMBL" id="CAFBQC010000089">
    <property type="protein sequence ID" value="CAB5043599.1"/>
    <property type="molecule type" value="Genomic_DNA"/>
</dbReference>
<accession>A0A6J7SQF1</accession>
<gene>
    <name evidence="1" type="ORF">UFOPK2942_01351</name>
    <name evidence="2" type="ORF">UFOPK4242_01223</name>
</gene>
<proteinExistence type="predicted"/>
<sequence length="143" mass="14786">MPRGDSAITEIAPFIPLAVREVPSIGSTATSHEGPSWFPTCSPLCNIGALSFSPSPITTTPAISTVLIMARIAFTAASSAKFFSPRPTQGAAAIAAVSVTRMSSRAKLRSGVGGIIPDLLVHLVGIVALQSLDNHDPHGKLDQ</sequence>
<organism evidence="2">
    <name type="scientific">freshwater metagenome</name>
    <dbReference type="NCBI Taxonomy" id="449393"/>
    <lineage>
        <taxon>unclassified sequences</taxon>
        <taxon>metagenomes</taxon>
        <taxon>ecological metagenomes</taxon>
    </lineage>
</organism>
<dbReference type="AlphaFoldDB" id="A0A6J7SQF1"/>
<evidence type="ECO:0000313" key="2">
    <source>
        <dbReference type="EMBL" id="CAB5043599.1"/>
    </source>
</evidence>
<name>A0A6J7SQF1_9ZZZZ</name>
<reference evidence="2" key="1">
    <citation type="submission" date="2020-05" db="EMBL/GenBank/DDBJ databases">
        <authorList>
            <person name="Chiriac C."/>
            <person name="Salcher M."/>
            <person name="Ghai R."/>
            <person name="Kavagutti S V."/>
        </authorList>
    </citation>
    <scope>NUCLEOTIDE SEQUENCE</scope>
</reference>